<name>A0A4Q5LVP9_9BACT</name>
<dbReference type="PROSITE" id="PS51257">
    <property type="entry name" value="PROKAR_LIPOPROTEIN"/>
    <property type="match status" value="1"/>
</dbReference>
<sequence>MYRIIKCVLLLTIFSGCSEVQTPENSFHSRIINAQLPLKLVDIDWQNQKKILQVNDGIESRIEDTVREYYKAANFLDSLQDNYYIGAIRLQADFQTIFLVVLRHYPTGYTNSKVLFYDNDMKEFIPGTFDFNLLALYDNADRKLKISNLKELFKIETPEIQLVDFNGDGFRDFQFTSLKHNGTYNAIQTTIISIKNHKIDTLSTTEKVIGSYN</sequence>
<evidence type="ECO:0000313" key="2">
    <source>
        <dbReference type="Proteomes" id="UP000293162"/>
    </source>
</evidence>
<dbReference type="Proteomes" id="UP000293162">
    <property type="component" value="Unassembled WGS sequence"/>
</dbReference>
<accession>A0A4Q5LVP9</accession>
<proteinExistence type="predicted"/>
<evidence type="ECO:0000313" key="1">
    <source>
        <dbReference type="EMBL" id="RYU93798.1"/>
    </source>
</evidence>
<dbReference type="RefSeq" id="WP_130023017.1">
    <property type="nucleotide sequence ID" value="NZ_SEWF01000036.1"/>
</dbReference>
<comment type="caution">
    <text evidence="1">The sequence shown here is derived from an EMBL/GenBank/DDBJ whole genome shotgun (WGS) entry which is preliminary data.</text>
</comment>
<gene>
    <name evidence="1" type="ORF">EWM59_19950</name>
</gene>
<keyword evidence="2" id="KW-1185">Reference proteome</keyword>
<dbReference type="OrthoDB" id="9830296at2"/>
<reference evidence="1 2" key="1">
    <citation type="submission" date="2019-02" db="EMBL/GenBank/DDBJ databases">
        <title>Bacterial novel species Emticicia sp. 17J42-9 isolated from soil.</title>
        <authorList>
            <person name="Jung H.-Y."/>
        </authorList>
    </citation>
    <scope>NUCLEOTIDE SEQUENCE [LARGE SCALE GENOMIC DNA]</scope>
    <source>
        <strain evidence="1 2">17J42-9</strain>
    </source>
</reference>
<dbReference type="AlphaFoldDB" id="A0A4Q5LVP9"/>
<organism evidence="1 2">
    <name type="scientific">Emticicia agri</name>
    <dbReference type="NCBI Taxonomy" id="2492393"/>
    <lineage>
        <taxon>Bacteria</taxon>
        <taxon>Pseudomonadati</taxon>
        <taxon>Bacteroidota</taxon>
        <taxon>Cytophagia</taxon>
        <taxon>Cytophagales</taxon>
        <taxon>Leadbetterellaceae</taxon>
        <taxon>Emticicia</taxon>
    </lineage>
</organism>
<protein>
    <submittedName>
        <fullName evidence="1">Uncharacterized protein</fullName>
    </submittedName>
</protein>
<dbReference type="EMBL" id="SEWF01000036">
    <property type="protein sequence ID" value="RYU93798.1"/>
    <property type="molecule type" value="Genomic_DNA"/>
</dbReference>